<keyword evidence="2" id="KW-1133">Transmembrane helix</keyword>
<protein>
    <recommendedName>
        <fullName evidence="5">Verru_Chthon cassette protein A</fullName>
    </recommendedName>
</protein>
<accession>A0ABP9PE24</accession>
<keyword evidence="2" id="KW-0812">Transmembrane</keyword>
<evidence type="ECO:0000313" key="3">
    <source>
        <dbReference type="EMBL" id="GAA5145124.1"/>
    </source>
</evidence>
<feature type="transmembrane region" description="Helical" evidence="2">
    <location>
        <begin position="34"/>
        <end position="56"/>
    </location>
</feature>
<dbReference type="NCBIfam" id="TIGR02600">
    <property type="entry name" value="Verru_Chthon_A"/>
    <property type="match status" value="1"/>
</dbReference>
<comment type="caution">
    <text evidence="3">The sequence shown here is derived from an EMBL/GenBank/DDBJ whole genome shotgun (WGS) entry which is preliminary data.</text>
</comment>
<keyword evidence="4" id="KW-1185">Reference proteome</keyword>
<dbReference type="Proteomes" id="UP001499852">
    <property type="component" value="Unassembled WGS sequence"/>
</dbReference>
<gene>
    <name evidence="3" type="ORF">GCM10023213_36280</name>
</gene>
<evidence type="ECO:0000313" key="4">
    <source>
        <dbReference type="Proteomes" id="UP001499852"/>
    </source>
</evidence>
<name>A0ABP9PE24_9BACT</name>
<feature type="region of interest" description="Disordered" evidence="1">
    <location>
        <begin position="637"/>
        <end position="710"/>
    </location>
</feature>
<evidence type="ECO:0008006" key="5">
    <source>
        <dbReference type="Google" id="ProtNLM"/>
    </source>
</evidence>
<proteinExistence type="predicted"/>
<dbReference type="EMBL" id="BAABIA010000008">
    <property type="protein sequence ID" value="GAA5145124.1"/>
    <property type="molecule type" value="Genomic_DNA"/>
</dbReference>
<evidence type="ECO:0000256" key="2">
    <source>
        <dbReference type="SAM" id="Phobius"/>
    </source>
</evidence>
<evidence type="ECO:0000256" key="1">
    <source>
        <dbReference type="SAM" id="MobiDB-lite"/>
    </source>
</evidence>
<sequence length="1466" mass="160690">MRGISNLSLQDGFLAISPGCMKILSPLHPHRSGIALVTVISLVALMTMLIVAMLSISQTELKSAHVSADGQQARQLSEVAVNLVISQLRKATTQNTGTTGWEAWTSQPGLVRRYATSGQTQSAYKLYSSPVLVLRDPGNIETQLLADAVPGDWQEHPHRYADLNRPAVRTTPQGQPILLFPILDPRAQVTGGGSIGGFSYREQNVAGQPVGGVRTTGGDRQRVPMPVEWLYVLKDGSLGTLNEQNEFAGAVPATAQNPIVGRVAFWTDDESSKVNVNTASEPTPWAMPTFFYDQDAGYARYQPVGGEFQRYPGHPATTALGPILFPGQVLGTAQKESIYDLVPKIGPGGSRAGTRAYSDPDIAAVALATYKRERLYASLDELLLNESRQPNQLGGAVLGAEAIQRAGFFLTAHSRVPEANPLGLPKIAAWPVSYRGPEYRTSFDQLIAHCGTLRTAGGTRSYVFQRGWADSTSQDIDLPENKTLLTYLQEMLARPVPGFATSAGQTFNQKYGKDMPQVLVEIFDYIRSVNLHDGSLIRGTDKFDGTGKAQNAMLGYVANSARPTTFKTFTDPRFFGAATDPDDPDAEGGQVEKLGFPGHGQVTPSRWTVNGEVVQGFGRFPTITEVGLHFICAADNTDDPDNPLMEKDPAIGKPGGGSAKKGQLGNNPPSGAEDRWYSNFPPRPTPDPSRNEPADNVRYPLTNGFPYGPDKKHPGYQKDNWNHQLSVNTPLRPGFRRIQARLLLEFFIPTAGYTLIEPDLTVKVKGLSKFRVNGRPLFPNDEELFYTGRRATHPGAQMQGGYGTGLKGLLRGREVPARAPMPADVSYGNDNWEVKPASASRDTQCVLNYDLISNFVDIEVGRQGTQNMTLSNTDLAQAVPLTVEVYSGHLGRTVSSLESPAELVQTLEPEFPAVSLRPPTLVRTAARPVGPDQGREPPAWWTFYSRGALGFGNRDSLAGLDKKAPQGGATMRGRLFRHHIAPHVNNKHTMGAFFFGFDSVQNGAPRIFRTQNNANLQNEVDAAEELEGSDVVQTVTIRHGDYRLTAAKNVVPADDWAPHRHYGSRRLAHSLTNFVSNHLPGYDYGGNTDFAARLVPNETGAGYPNHRLPDFPYLPDAREAAQRYGDFDNGPGTHRDGPYINKPDEGNLNIVAGNGGVAYFSESAQHRTTEQDFYSPNRMIPSPVMFGSLPSGVQAGDPWRTLLFRPQQGHPGGPTKLGGNSPADHLLLEYFWMPVVEPYAISEPFSTAGKVNLNYQIFPFTHIRRATALHAALAGEVIHAVPTEDAPNYKVFPNASNQNAFWGSTQGKQWHYKVDVEKTLAQFEERFAQGRAFISPSEICDIHLVPKDAPGIQDHTQMEAFWRDHRLTGDNTRERPYAGLYPRVTTRSNTFRVHFIAQTIKKARSSGPDTMGDGDKISGEHRGSTLIERHLDPTQPGLPDFATNPAGQTLDHYHEFRILQTQRFGF</sequence>
<keyword evidence="2" id="KW-0472">Membrane</keyword>
<organism evidence="3 4">
    <name type="scientific">Prosthecobacter algae</name>
    <dbReference type="NCBI Taxonomy" id="1144682"/>
    <lineage>
        <taxon>Bacteria</taxon>
        <taxon>Pseudomonadati</taxon>
        <taxon>Verrucomicrobiota</taxon>
        <taxon>Verrucomicrobiia</taxon>
        <taxon>Verrucomicrobiales</taxon>
        <taxon>Verrucomicrobiaceae</taxon>
        <taxon>Prosthecobacter</taxon>
    </lineage>
</organism>
<dbReference type="InterPro" id="IPR019840">
    <property type="entry name" value="Verru/Chthon_A"/>
</dbReference>
<reference evidence="4" key="1">
    <citation type="journal article" date="2019" name="Int. J. Syst. Evol. Microbiol.">
        <title>The Global Catalogue of Microorganisms (GCM) 10K type strain sequencing project: providing services to taxonomists for standard genome sequencing and annotation.</title>
        <authorList>
            <consortium name="The Broad Institute Genomics Platform"/>
            <consortium name="The Broad Institute Genome Sequencing Center for Infectious Disease"/>
            <person name="Wu L."/>
            <person name="Ma J."/>
        </authorList>
    </citation>
    <scope>NUCLEOTIDE SEQUENCE [LARGE SCALE GENOMIC DNA]</scope>
    <source>
        <strain evidence="4">JCM 18053</strain>
    </source>
</reference>